<dbReference type="GO" id="GO:0005085">
    <property type="term" value="F:guanyl-nucleotide exchange factor activity"/>
    <property type="evidence" value="ECO:0007669"/>
    <property type="project" value="UniProtKB-UniRule"/>
</dbReference>
<evidence type="ECO:0000256" key="2">
    <source>
        <dbReference type="PROSITE-ProRule" id="PRU00663"/>
    </source>
</evidence>
<dbReference type="InterPro" id="IPR005512">
    <property type="entry name" value="PRONE_dom"/>
</dbReference>
<comment type="caution">
    <text evidence="5">The sequence shown here is derived from an EMBL/GenBank/DDBJ whole genome shotgun (WGS) entry which is preliminary data.</text>
</comment>
<reference evidence="5" key="1">
    <citation type="submission" date="2022-06" db="EMBL/GenBank/DDBJ databases">
        <title>Uncovering the hologenomic basis of an extraordinary plant invasion.</title>
        <authorList>
            <person name="Bieker V.C."/>
            <person name="Martin M.D."/>
            <person name="Gilbert T."/>
            <person name="Hodgins K."/>
            <person name="Battlay P."/>
            <person name="Petersen B."/>
            <person name="Wilson J."/>
        </authorList>
    </citation>
    <scope>NUCLEOTIDE SEQUENCE</scope>
    <source>
        <strain evidence="5">AA19_3_7</strain>
        <tissue evidence="5">Leaf</tissue>
    </source>
</reference>
<keyword evidence="6" id="KW-1185">Reference proteome</keyword>
<dbReference type="PANTHER" id="PTHR33101">
    <property type="entry name" value="ROP GUANINE NUCLEOTIDE EXCHANGE FACTOR 1"/>
    <property type="match status" value="1"/>
</dbReference>
<feature type="compositionally biased region" description="Polar residues" evidence="3">
    <location>
        <begin position="23"/>
        <end position="34"/>
    </location>
</feature>
<dbReference type="Gene3D" id="1.20.58.2010">
    <property type="entry name" value="PRONE domain, subdomain 1"/>
    <property type="match status" value="1"/>
</dbReference>
<proteinExistence type="predicted"/>
<evidence type="ECO:0000256" key="1">
    <source>
        <dbReference type="ARBA" id="ARBA00022658"/>
    </source>
</evidence>
<feature type="compositionally biased region" description="Basic and acidic residues" evidence="3">
    <location>
        <begin position="36"/>
        <end position="56"/>
    </location>
</feature>
<dbReference type="Proteomes" id="UP001206925">
    <property type="component" value="Unassembled WGS sequence"/>
</dbReference>
<dbReference type="AlphaFoldDB" id="A0AAD5D2Y0"/>
<dbReference type="EMBL" id="JAMZMK010005669">
    <property type="protein sequence ID" value="KAI7752489.1"/>
    <property type="molecule type" value="Genomic_DNA"/>
</dbReference>
<accession>A0AAD5D2Y0</accession>
<sequence>MSYVNQTCDQILEEDTMHEEQSTHVIQTNDTLGSDKSPKQEKPENTNEKPKSAKEKLKTDLEQMKEKFSKLLLGEDMSGGGKGVSSALALSNVITNLAASVFGEQHKLAPMKEDSKKRWRKEVDWVLSVTNYISEFVPIQHTARDGSNMEIMVTKQRKDLLMNIPALKKLDKMLTDCLDNFKDQKDFWYVSKDANESEKGVQKKDKWWLPTVKVPPGGLPDDSRKWMQKQKDTANQVLKASMAINAEVLAEMQIPETYMETLPKVQPV</sequence>
<evidence type="ECO:0000259" key="4">
    <source>
        <dbReference type="PROSITE" id="PS51334"/>
    </source>
</evidence>
<feature type="domain" description="PRONE" evidence="4">
    <location>
        <begin position="51"/>
        <end position="268"/>
    </location>
</feature>
<dbReference type="PROSITE" id="PS51334">
    <property type="entry name" value="PRONE"/>
    <property type="match status" value="1"/>
</dbReference>
<gene>
    <name evidence="5" type="ORF">M8C21_012586</name>
</gene>
<dbReference type="FunFam" id="1.20.58.2010:FF:000003">
    <property type="entry name" value="Rop guanine nucleotide exchange factor 14"/>
    <property type="match status" value="1"/>
</dbReference>
<organism evidence="5 6">
    <name type="scientific">Ambrosia artemisiifolia</name>
    <name type="common">Common ragweed</name>
    <dbReference type="NCBI Taxonomy" id="4212"/>
    <lineage>
        <taxon>Eukaryota</taxon>
        <taxon>Viridiplantae</taxon>
        <taxon>Streptophyta</taxon>
        <taxon>Embryophyta</taxon>
        <taxon>Tracheophyta</taxon>
        <taxon>Spermatophyta</taxon>
        <taxon>Magnoliopsida</taxon>
        <taxon>eudicotyledons</taxon>
        <taxon>Gunneridae</taxon>
        <taxon>Pentapetalae</taxon>
        <taxon>asterids</taxon>
        <taxon>campanulids</taxon>
        <taxon>Asterales</taxon>
        <taxon>Asteraceae</taxon>
        <taxon>Asteroideae</taxon>
        <taxon>Heliantheae alliance</taxon>
        <taxon>Heliantheae</taxon>
        <taxon>Ambrosia</taxon>
    </lineage>
</organism>
<dbReference type="PANTHER" id="PTHR33101:SF57">
    <property type="entry name" value="PRONE DOMAIN, ROP GUANINE NUCLEOTIDE EXCHANGE FACTOR"/>
    <property type="match status" value="1"/>
</dbReference>
<feature type="region of interest" description="Disordered" evidence="3">
    <location>
        <begin position="14"/>
        <end position="56"/>
    </location>
</feature>
<name>A0AAD5D2Y0_AMBAR</name>
<dbReference type="InterPro" id="IPR038937">
    <property type="entry name" value="RopGEF"/>
</dbReference>
<evidence type="ECO:0000313" key="5">
    <source>
        <dbReference type="EMBL" id="KAI7752489.1"/>
    </source>
</evidence>
<evidence type="ECO:0000313" key="6">
    <source>
        <dbReference type="Proteomes" id="UP001206925"/>
    </source>
</evidence>
<dbReference type="Pfam" id="PF03759">
    <property type="entry name" value="PRONE"/>
    <property type="match status" value="1"/>
</dbReference>
<protein>
    <recommendedName>
        <fullName evidence="4">PRONE domain-containing protein</fullName>
    </recommendedName>
</protein>
<keyword evidence="1 2" id="KW-0344">Guanine-nucleotide releasing factor</keyword>
<evidence type="ECO:0000256" key="3">
    <source>
        <dbReference type="SAM" id="MobiDB-lite"/>
    </source>
</evidence>